<name>A0A5J4NHT3_9TREM</name>
<keyword evidence="3" id="KW-1185">Reference proteome</keyword>
<proteinExistence type="predicted"/>
<comment type="caution">
    <text evidence="2">The sequence shown here is derived from an EMBL/GenBank/DDBJ whole genome shotgun (WGS) entry which is preliminary data.</text>
</comment>
<dbReference type="GO" id="GO:0005509">
    <property type="term" value="F:calcium ion binding"/>
    <property type="evidence" value="ECO:0007669"/>
    <property type="project" value="TreeGrafter"/>
</dbReference>
<dbReference type="AlphaFoldDB" id="A0A5J4NHT3"/>
<organism evidence="2 3">
    <name type="scientific">Paragonimus westermani</name>
    <dbReference type="NCBI Taxonomy" id="34504"/>
    <lineage>
        <taxon>Eukaryota</taxon>
        <taxon>Metazoa</taxon>
        <taxon>Spiralia</taxon>
        <taxon>Lophotrochozoa</taxon>
        <taxon>Platyhelminthes</taxon>
        <taxon>Trematoda</taxon>
        <taxon>Digenea</taxon>
        <taxon>Plagiorchiida</taxon>
        <taxon>Troglotremata</taxon>
        <taxon>Troglotrematidae</taxon>
        <taxon>Paragonimus</taxon>
    </lineage>
</organism>
<dbReference type="EMBL" id="QNGE01002753">
    <property type="protein sequence ID" value="KAA3675052.1"/>
    <property type="molecule type" value="Genomic_DNA"/>
</dbReference>
<reference evidence="2 3" key="1">
    <citation type="journal article" date="2019" name="Gigascience">
        <title>Whole-genome sequence of the oriental lung fluke Paragonimus westermani.</title>
        <authorList>
            <person name="Oey H."/>
            <person name="Zakrzewski M."/>
            <person name="Narain K."/>
            <person name="Devi K.R."/>
            <person name="Agatsuma T."/>
            <person name="Nawaratna S."/>
            <person name="Gobert G.N."/>
            <person name="Jones M.K."/>
            <person name="Ragan M.A."/>
            <person name="McManus D.P."/>
            <person name="Krause L."/>
        </authorList>
    </citation>
    <scope>NUCLEOTIDE SEQUENCE [LARGE SCALE GENOMIC DNA]</scope>
    <source>
        <strain evidence="2 3">IND2009</strain>
    </source>
</reference>
<dbReference type="GO" id="GO:0072659">
    <property type="term" value="P:protein localization to plasma membrane"/>
    <property type="evidence" value="ECO:0007669"/>
    <property type="project" value="TreeGrafter"/>
</dbReference>
<dbReference type="GO" id="GO:0090314">
    <property type="term" value="P:positive regulation of protein targeting to membrane"/>
    <property type="evidence" value="ECO:0007669"/>
    <property type="project" value="TreeGrafter"/>
</dbReference>
<dbReference type="Pfam" id="PF00168">
    <property type="entry name" value="C2"/>
    <property type="match status" value="1"/>
</dbReference>
<dbReference type="InterPro" id="IPR038983">
    <property type="entry name" value="C2CD5"/>
</dbReference>
<feature type="domain" description="C2" evidence="1">
    <location>
        <begin position="1"/>
        <end position="83"/>
    </location>
</feature>
<gene>
    <name evidence="2" type="ORF">DEA37_0010283</name>
</gene>
<dbReference type="GO" id="GO:0031340">
    <property type="term" value="P:positive regulation of vesicle fusion"/>
    <property type="evidence" value="ECO:0007669"/>
    <property type="project" value="TreeGrafter"/>
</dbReference>
<dbReference type="InterPro" id="IPR000008">
    <property type="entry name" value="C2_dom"/>
</dbReference>
<evidence type="ECO:0000259" key="1">
    <source>
        <dbReference type="PROSITE" id="PS50004"/>
    </source>
</evidence>
<dbReference type="GO" id="GO:0005544">
    <property type="term" value="F:calcium-dependent phospholipid binding"/>
    <property type="evidence" value="ECO:0007669"/>
    <property type="project" value="InterPro"/>
</dbReference>
<accession>A0A5J4NHT3</accession>
<evidence type="ECO:0000313" key="2">
    <source>
        <dbReference type="EMBL" id="KAA3675052.1"/>
    </source>
</evidence>
<dbReference type="Proteomes" id="UP000324629">
    <property type="component" value="Unassembled WGS sequence"/>
</dbReference>
<dbReference type="PANTHER" id="PTHR37412">
    <property type="entry name" value="C2 DOMAIN-CONTAINING PROTEIN 5"/>
    <property type="match status" value="1"/>
</dbReference>
<dbReference type="InterPro" id="IPR035892">
    <property type="entry name" value="C2_domain_sf"/>
</dbReference>
<dbReference type="SUPFAM" id="SSF49562">
    <property type="entry name" value="C2 domain (Calcium/lipid-binding domain, CaLB)"/>
    <property type="match status" value="1"/>
</dbReference>
<dbReference type="GO" id="GO:0010828">
    <property type="term" value="P:positive regulation of D-glucose transmembrane transport"/>
    <property type="evidence" value="ECO:0007669"/>
    <property type="project" value="TreeGrafter"/>
</dbReference>
<protein>
    <recommendedName>
        <fullName evidence="1">C2 domain-containing protein</fullName>
    </recommendedName>
</protein>
<dbReference type="PANTHER" id="PTHR37412:SF2">
    <property type="entry name" value="C2 DOMAIN-CONTAINING PROTEIN 5"/>
    <property type="match status" value="1"/>
</dbReference>
<sequence length="83" mass="9517">MPGSVKVRVLSARNLPIMDRSTLSTDAFVEVILTCATYLQICIGNTTHKTDVIRRSLNPSWNSDWFYFELDDRALQEEVLLLK</sequence>
<dbReference type="GO" id="GO:0065002">
    <property type="term" value="P:intracellular protein transmembrane transport"/>
    <property type="evidence" value="ECO:0007669"/>
    <property type="project" value="TreeGrafter"/>
</dbReference>
<evidence type="ECO:0000313" key="3">
    <source>
        <dbReference type="Proteomes" id="UP000324629"/>
    </source>
</evidence>
<dbReference type="PROSITE" id="PS50004">
    <property type="entry name" value="C2"/>
    <property type="match status" value="1"/>
</dbReference>
<dbReference type="Gene3D" id="2.60.40.150">
    <property type="entry name" value="C2 domain"/>
    <property type="match status" value="1"/>
</dbReference>
<dbReference type="GO" id="GO:0005886">
    <property type="term" value="C:plasma membrane"/>
    <property type="evidence" value="ECO:0007669"/>
    <property type="project" value="TreeGrafter"/>
</dbReference>